<name>A0ABZ0ISM1_9BACT</name>
<keyword evidence="2" id="KW-1185">Reference proteome</keyword>
<accession>A0ABZ0ISM1</accession>
<dbReference type="Proteomes" id="UP001302349">
    <property type="component" value="Chromosome"/>
</dbReference>
<organism evidence="1 2">
    <name type="scientific">Imperialibacter roseus</name>
    <dbReference type="NCBI Taxonomy" id="1324217"/>
    <lineage>
        <taxon>Bacteria</taxon>
        <taxon>Pseudomonadati</taxon>
        <taxon>Bacteroidota</taxon>
        <taxon>Cytophagia</taxon>
        <taxon>Cytophagales</taxon>
        <taxon>Flammeovirgaceae</taxon>
        <taxon>Imperialibacter</taxon>
    </lineage>
</organism>
<evidence type="ECO:0000313" key="2">
    <source>
        <dbReference type="Proteomes" id="UP001302349"/>
    </source>
</evidence>
<dbReference type="RefSeq" id="WP_317489306.1">
    <property type="nucleotide sequence ID" value="NZ_CP136051.1"/>
</dbReference>
<reference evidence="1 2" key="1">
    <citation type="journal article" date="2023" name="Microbiol. Resour. Announc.">
        <title>Complete Genome Sequence of Imperialibacter roseus strain P4T.</title>
        <authorList>
            <person name="Tizabi D.R."/>
            <person name="Bachvaroff T."/>
            <person name="Hill R.T."/>
        </authorList>
    </citation>
    <scope>NUCLEOTIDE SEQUENCE [LARGE SCALE GENOMIC DNA]</scope>
    <source>
        <strain evidence="1 2">P4T</strain>
    </source>
</reference>
<proteinExistence type="predicted"/>
<sequence length="386" mass="43792">MTCTLLIGFDFIGCTEPFTPESKAYKGVLVVDGFVSDAEARSTIKLTRSSPIDVAIPTPESNAIVSVIDKQGTSFEFEETSPGIYQCIAARFKGVVGQVYSLDILTDNGNHYQSGPVTLKKSPPIDSVYFEPSVRLSDIDGDTITGAAIFIDTHDDTNSTKYYRWEWEEDWEIRVPYPNTYDWITYEDGKFGFPKENGNQIGLCYNHEVGRNIHIATTNQLSSDEVSKLELNYVTTRDGYKLRSLYSILVRQYALDEAAFLYWSELEKTSETLGTLFDPQPYELRGNVFNTEDPDETVLGYFGAGTVEEKRLYITREQLKDIKYPTNPCGQDLLEVEYRYVYDHLEAGYVIAYLGDYGAISLYMAPKDCCDCRFHGVLEKPDFWPL</sequence>
<evidence type="ECO:0000313" key="1">
    <source>
        <dbReference type="EMBL" id="WOK06592.1"/>
    </source>
</evidence>
<protein>
    <submittedName>
        <fullName evidence="1">DUF4249 domain-containing protein</fullName>
    </submittedName>
</protein>
<dbReference type="Pfam" id="PF14054">
    <property type="entry name" value="DUF4249"/>
    <property type="match status" value="1"/>
</dbReference>
<dbReference type="EMBL" id="CP136051">
    <property type="protein sequence ID" value="WOK06592.1"/>
    <property type="molecule type" value="Genomic_DNA"/>
</dbReference>
<gene>
    <name evidence="1" type="ORF">RT717_26305</name>
</gene>
<dbReference type="InterPro" id="IPR025345">
    <property type="entry name" value="DUF4249"/>
</dbReference>